<dbReference type="Proteomes" id="UP000187425">
    <property type="component" value="Unassembled WGS sequence"/>
</dbReference>
<evidence type="ECO:0000313" key="5">
    <source>
        <dbReference type="Proteomes" id="UP000187425"/>
    </source>
</evidence>
<accession>A0A1R0ZG69</accession>
<protein>
    <recommendedName>
        <fullName evidence="6">DUF2752 domain-containing protein</fullName>
    </recommendedName>
</protein>
<evidence type="ECO:0000313" key="4">
    <source>
        <dbReference type="Proteomes" id="UP000187313"/>
    </source>
</evidence>
<keyword evidence="1" id="KW-0472">Membrane</keyword>
<dbReference type="InterPro" id="IPR021215">
    <property type="entry name" value="DUF2752"/>
</dbReference>
<sequence>MLTNWYNFTIHRRTHPKLFWSVSLSLLGLLYFTVWMPLTNLGIPCLFHEWTGFYCPGCGVTRVILSLLKFDFVQAFRFNPLLFILAPLYMLYLITEKKRIQPLSHGIMAVMLILTVTFGVLRNFPMFDYLAPTVIR</sequence>
<evidence type="ECO:0000313" key="3">
    <source>
        <dbReference type="EMBL" id="OME69304.1"/>
    </source>
</evidence>
<comment type="caution">
    <text evidence="3">The sequence shown here is derived from an EMBL/GenBank/DDBJ whole genome shotgun (WGS) entry which is preliminary data.</text>
</comment>
<proteinExistence type="predicted"/>
<name>A0A1R0ZG69_9BACL</name>
<keyword evidence="1" id="KW-1133">Transmembrane helix</keyword>
<feature type="transmembrane region" description="Helical" evidence="1">
    <location>
        <begin position="106"/>
        <end position="124"/>
    </location>
</feature>
<feature type="transmembrane region" description="Helical" evidence="1">
    <location>
        <begin position="75"/>
        <end position="94"/>
    </location>
</feature>
<feature type="transmembrane region" description="Helical" evidence="1">
    <location>
        <begin position="18"/>
        <end position="38"/>
    </location>
</feature>
<dbReference type="AlphaFoldDB" id="A0A1R0ZG69"/>
<keyword evidence="4" id="KW-1185">Reference proteome</keyword>
<evidence type="ECO:0000313" key="2">
    <source>
        <dbReference type="EMBL" id="OMD55899.1"/>
    </source>
</evidence>
<organism evidence="3 5">
    <name type="scientific">Paenibacillus odorifer</name>
    <dbReference type="NCBI Taxonomy" id="189426"/>
    <lineage>
        <taxon>Bacteria</taxon>
        <taxon>Bacillati</taxon>
        <taxon>Bacillota</taxon>
        <taxon>Bacilli</taxon>
        <taxon>Bacillales</taxon>
        <taxon>Paenibacillaceae</taxon>
        <taxon>Paenibacillus</taxon>
    </lineage>
</organism>
<dbReference type="Proteomes" id="UP000187313">
    <property type="component" value="Unassembled WGS sequence"/>
</dbReference>
<dbReference type="EMBL" id="MPTD01000001">
    <property type="protein sequence ID" value="OMD55899.1"/>
    <property type="molecule type" value="Genomic_DNA"/>
</dbReference>
<evidence type="ECO:0000256" key="1">
    <source>
        <dbReference type="SAM" id="Phobius"/>
    </source>
</evidence>
<evidence type="ECO:0008006" key="6">
    <source>
        <dbReference type="Google" id="ProtNLM"/>
    </source>
</evidence>
<dbReference type="OrthoDB" id="9815897at2"/>
<reference evidence="3 5" key="1">
    <citation type="submission" date="2016-11" db="EMBL/GenBank/DDBJ databases">
        <title>Paenibacillus species isolates.</title>
        <authorList>
            <person name="Beno S.M."/>
        </authorList>
    </citation>
    <scope>NUCLEOTIDE SEQUENCE [LARGE SCALE GENOMIC DNA]</scope>
    <source>
        <strain evidence="3 5">FSL H7-0443</strain>
        <strain evidence="2 4">FSL R5-0923</strain>
    </source>
</reference>
<keyword evidence="1" id="KW-0812">Transmembrane</keyword>
<dbReference type="Pfam" id="PF10825">
    <property type="entry name" value="DUF2752"/>
    <property type="match status" value="1"/>
</dbReference>
<gene>
    <name evidence="2" type="ORF">BSK51_01755</name>
    <name evidence="3" type="ORF">BSK65_14950</name>
</gene>
<dbReference type="EMBL" id="MPTW01000007">
    <property type="protein sequence ID" value="OME69304.1"/>
    <property type="molecule type" value="Genomic_DNA"/>
</dbReference>